<proteinExistence type="predicted"/>
<gene>
    <name evidence="2" type="ORF">HMPREF9449_00271</name>
</gene>
<dbReference type="EMBL" id="ADMC01000002">
    <property type="protein sequence ID" value="EHP50944.1"/>
    <property type="molecule type" value="Genomic_DNA"/>
</dbReference>
<organism evidence="2 3">
    <name type="scientific">Odoribacter laneus YIT 12061</name>
    <dbReference type="NCBI Taxonomy" id="742817"/>
    <lineage>
        <taxon>Bacteria</taxon>
        <taxon>Pseudomonadati</taxon>
        <taxon>Bacteroidota</taxon>
        <taxon>Bacteroidia</taxon>
        <taxon>Bacteroidales</taxon>
        <taxon>Odoribacteraceae</taxon>
        <taxon>Odoribacter</taxon>
    </lineage>
</organism>
<dbReference type="HOGENOM" id="CLU_868304_0_0_10"/>
<protein>
    <recommendedName>
        <fullName evidence="4">Fimbrillin family protein</fullName>
    </recommendedName>
</protein>
<keyword evidence="1" id="KW-0732">Signal</keyword>
<evidence type="ECO:0000313" key="2">
    <source>
        <dbReference type="EMBL" id="EHP50944.1"/>
    </source>
</evidence>
<evidence type="ECO:0008006" key="4">
    <source>
        <dbReference type="Google" id="ProtNLM"/>
    </source>
</evidence>
<dbReference type="CDD" id="cd13121">
    <property type="entry name" value="BF2867_like_C"/>
    <property type="match status" value="1"/>
</dbReference>
<keyword evidence="3" id="KW-1185">Reference proteome</keyword>
<dbReference type="Gene3D" id="2.60.40.2630">
    <property type="match status" value="1"/>
</dbReference>
<dbReference type="Gene3D" id="2.60.40.2620">
    <property type="entry name" value="Fimbrillin-like"/>
    <property type="match status" value="1"/>
</dbReference>
<dbReference type="Pfam" id="PF13149">
    <property type="entry name" value="Mfa_like_1"/>
    <property type="match status" value="1"/>
</dbReference>
<feature type="chain" id="PRO_5003548595" description="Fimbrillin family protein" evidence="1">
    <location>
        <begin position="24"/>
        <end position="303"/>
    </location>
</feature>
<reference evidence="2 3" key="1">
    <citation type="submission" date="2012-01" db="EMBL/GenBank/DDBJ databases">
        <title>The Genome Sequence of Odoribacter laneus YIT 12061.</title>
        <authorList>
            <consortium name="The Broad Institute Genome Sequencing Platform"/>
            <person name="Earl A."/>
            <person name="Ward D."/>
            <person name="Feldgarden M."/>
            <person name="Gevers D."/>
            <person name="Morotomi M."/>
            <person name="Young S.K."/>
            <person name="Zeng Q."/>
            <person name="Gargeya S."/>
            <person name="Fitzgerald M."/>
            <person name="Haas B."/>
            <person name="Abouelleil A."/>
            <person name="Alvarado L."/>
            <person name="Arachchi H.M."/>
            <person name="Berlin A."/>
            <person name="Chapman S.B."/>
            <person name="Gearin G."/>
            <person name="Goldberg J."/>
            <person name="Griggs A."/>
            <person name="Gujja S."/>
            <person name="Hansen M."/>
            <person name="Heiman D."/>
            <person name="Howarth C."/>
            <person name="Larimer J."/>
            <person name="Lui A."/>
            <person name="MacDonald P.J.P."/>
            <person name="McCowen C."/>
            <person name="Montmayeur A."/>
            <person name="Murphy C."/>
            <person name="Neiman D."/>
            <person name="Pearson M."/>
            <person name="Priest M."/>
            <person name="Roberts A."/>
            <person name="Saif S."/>
            <person name="Shea T."/>
            <person name="Sisk P."/>
            <person name="Stolte C."/>
            <person name="Sykes S."/>
            <person name="Wortman J."/>
            <person name="Nusbaum C."/>
            <person name="Birren B."/>
        </authorList>
    </citation>
    <scope>NUCLEOTIDE SEQUENCE [LARGE SCALE GENOMIC DNA]</scope>
    <source>
        <strain evidence="2 3">YIT 12061</strain>
    </source>
</reference>
<dbReference type="AlphaFoldDB" id="H1DDD5"/>
<comment type="caution">
    <text evidence="2">The sequence shown here is derived from an EMBL/GenBank/DDBJ whole genome shotgun (WGS) entry which is preliminary data.</text>
</comment>
<dbReference type="PROSITE" id="PS51257">
    <property type="entry name" value="PROKAR_LIPOPROTEIN"/>
    <property type="match status" value="1"/>
</dbReference>
<evidence type="ECO:0000256" key="1">
    <source>
        <dbReference type="SAM" id="SignalP"/>
    </source>
</evidence>
<dbReference type="eggNOG" id="ENOG50331SI">
    <property type="taxonomic scope" value="Bacteria"/>
</dbReference>
<feature type="signal peptide" evidence="1">
    <location>
        <begin position="1"/>
        <end position="23"/>
    </location>
</feature>
<evidence type="ECO:0000313" key="3">
    <source>
        <dbReference type="Proteomes" id="UP000004892"/>
    </source>
</evidence>
<dbReference type="RefSeq" id="WP_009135425.1">
    <property type="nucleotide sequence ID" value="NZ_JH594596.1"/>
</dbReference>
<accession>H1DDD5</accession>
<dbReference type="Proteomes" id="UP000004892">
    <property type="component" value="Unassembled WGS sequence"/>
</dbReference>
<dbReference type="InterPro" id="IPR042278">
    <property type="entry name" value="Mfa-like_1_N"/>
</dbReference>
<name>H1DDD5_9BACT</name>
<dbReference type="InterPro" id="IPR025049">
    <property type="entry name" value="Mfa-like_1"/>
</dbReference>
<sequence length="303" mass="33203">MKRKLKNKWGVTLFLGITSLLGACTGEGCETEGPSQPVMQILTSGIETRAGVETQFVTGDEIGIYVVNRKAENVPAFIAGLTGNWLDNVKATLESNGIWNSNFSLTWKDKSTVIDAYAYYPWETTPLNAEITAWPVKVLTDQSQASAIRKSDFLWAKTNGISYASDNGRLTLGFKHCFAKLNISITGSGITNGAQVVSMEISGLKTTATFNMNTGEIKEVTGNAQLMTPYYTADAKNTAEVVFIPQTVEAGKFLLFTIQDSQGLRSFIYNLTETTVFNAGEEYELQFEYTSEKGLKPVLSVKK</sequence>
<dbReference type="CDD" id="cd13120">
    <property type="entry name" value="BF2867_like_N"/>
    <property type="match status" value="1"/>
</dbReference>
<dbReference type="STRING" id="742817.HMPREF9449_00271"/>
<dbReference type="PATRIC" id="fig|742817.3.peg.281"/>
<dbReference type="GeneID" id="98067932"/>